<name>A0A1F5N898_9BACT</name>
<dbReference type="GO" id="GO:0015648">
    <property type="term" value="F:lipid-linked peptidoglycan transporter activity"/>
    <property type="evidence" value="ECO:0007669"/>
    <property type="project" value="TreeGrafter"/>
</dbReference>
<dbReference type="UniPathway" id="UPA00219"/>
<feature type="transmembrane region" description="Helical" evidence="6">
    <location>
        <begin position="43"/>
        <end position="62"/>
    </location>
</feature>
<keyword evidence="6" id="KW-0328">Glycosyltransferase</keyword>
<evidence type="ECO:0000256" key="3">
    <source>
        <dbReference type="ARBA" id="ARBA00022960"/>
    </source>
</evidence>
<dbReference type="GO" id="GO:0008955">
    <property type="term" value="F:peptidoglycan glycosyltransferase activity"/>
    <property type="evidence" value="ECO:0007669"/>
    <property type="project" value="UniProtKB-UniRule"/>
</dbReference>
<comment type="subcellular location">
    <subcellularLocation>
        <location evidence="6">Cell membrane</location>
        <topology evidence="6">Multi-pass membrane protein</topology>
    </subcellularLocation>
    <subcellularLocation>
        <location evidence="1">Membrane</location>
        <topology evidence="1">Multi-pass membrane protein</topology>
    </subcellularLocation>
</comment>
<dbReference type="GO" id="GO:0071555">
    <property type="term" value="P:cell wall organization"/>
    <property type="evidence" value="ECO:0007669"/>
    <property type="project" value="UniProtKB-KW"/>
</dbReference>
<feature type="transmembrane region" description="Helical" evidence="6">
    <location>
        <begin position="269"/>
        <end position="289"/>
    </location>
</feature>
<comment type="function">
    <text evidence="6">Peptidoglycan polymerase that is essential for cell wall elongation.</text>
</comment>
<sequence length="367" mass="41184">MRNWLNNFRYFDVYIATSSTLLLVLGLLMIYSTTLEDASNLMWRQLAFAIAGYVGLFALAFFDYRKLKNASWVVYLGVVLSLISVWLFGETIQGSTRWFDVGFFLIQPSEFAKLGMVIVMAKFLDRNLERIKDFRYVAMFAIYAGIPAVLIFIEPDLGSSIVIFLIWLGMLLASNVNKRHLMILFAAFLVAASLSWFFVLQDYQKDRIHTFFNPESDPLGTGYNVIQSEIAVGSGEITGRGVGRGYQSQLNFLPARQTDFIFAAIAEELGFLGSMFVLGMFGVIFYRLVQATKHARDNFGMYLSLGVLIMFLSQMVINIGMNIKLAPVTGIPLPFVSYGGSSLLTSLFALGLVQSIIARQKALRFSQ</sequence>
<dbReference type="Proteomes" id="UP000177610">
    <property type="component" value="Unassembled WGS sequence"/>
</dbReference>
<keyword evidence="3 6" id="KW-0133">Cell shape</keyword>
<dbReference type="EMBL" id="MFEH01000005">
    <property type="protein sequence ID" value="OGE73818.1"/>
    <property type="molecule type" value="Genomic_DNA"/>
</dbReference>
<evidence type="ECO:0000256" key="5">
    <source>
        <dbReference type="ARBA" id="ARBA00023136"/>
    </source>
</evidence>
<evidence type="ECO:0000256" key="1">
    <source>
        <dbReference type="ARBA" id="ARBA00004141"/>
    </source>
</evidence>
<feature type="transmembrane region" description="Helical" evidence="6">
    <location>
        <begin position="301"/>
        <end position="323"/>
    </location>
</feature>
<gene>
    <name evidence="6" type="primary">rodA</name>
    <name evidence="7" type="ORF">A2717_03805</name>
</gene>
<accession>A0A1F5N898</accession>
<feature type="transmembrane region" description="Helical" evidence="6">
    <location>
        <begin position="69"/>
        <end position="89"/>
    </location>
</feature>
<dbReference type="InterPro" id="IPR011923">
    <property type="entry name" value="RodA/MrdB"/>
</dbReference>
<dbReference type="GO" id="GO:0051301">
    <property type="term" value="P:cell division"/>
    <property type="evidence" value="ECO:0007669"/>
    <property type="project" value="InterPro"/>
</dbReference>
<dbReference type="GO" id="GO:0032153">
    <property type="term" value="C:cell division site"/>
    <property type="evidence" value="ECO:0007669"/>
    <property type="project" value="TreeGrafter"/>
</dbReference>
<dbReference type="Pfam" id="PF01098">
    <property type="entry name" value="FTSW_RODA_SPOVE"/>
    <property type="match status" value="1"/>
</dbReference>
<keyword evidence="6" id="KW-0961">Cell wall biogenesis/degradation</keyword>
<keyword evidence="2 6" id="KW-0812">Transmembrane</keyword>
<keyword evidence="6" id="KW-0573">Peptidoglycan synthesis</keyword>
<comment type="similarity">
    <text evidence="6">Belongs to the SEDS family. MrdB/RodA subfamily.</text>
</comment>
<keyword evidence="6" id="KW-1003">Cell membrane</keyword>
<protein>
    <recommendedName>
        <fullName evidence="6">Peptidoglycan glycosyltransferase RodA</fullName>
        <shortName evidence="6">PGT</shortName>
        <ecNumber evidence="6">2.4.99.28</ecNumber>
    </recommendedName>
    <alternativeName>
        <fullName evidence="6">Cell elongation protein RodA</fullName>
    </alternativeName>
    <alternativeName>
        <fullName evidence="6">Cell wall polymerase</fullName>
    </alternativeName>
    <alternativeName>
        <fullName evidence="6">Peptidoglycan polymerase</fullName>
        <shortName evidence="6">PG polymerase</shortName>
    </alternativeName>
</protein>
<dbReference type="NCBIfam" id="TIGR02210">
    <property type="entry name" value="rodA_shape"/>
    <property type="match status" value="1"/>
</dbReference>
<dbReference type="GO" id="GO:0009252">
    <property type="term" value="P:peptidoglycan biosynthetic process"/>
    <property type="evidence" value="ECO:0007669"/>
    <property type="project" value="UniProtKB-UniRule"/>
</dbReference>
<organism evidence="7 8">
    <name type="scientific">Candidatus Doudnabacteria bacterium RIFCSPHIGHO2_01_FULL_41_86</name>
    <dbReference type="NCBI Taxonomy" id="1817821"/>
    <lineage>
        <taxon>Bacteria</taxon>
        <taxon>Candidatus Doudnaibacteriota</taxon>
    </lineage>
</organism>
<dbReference type="InterPro" id="IPR001182">
    <property type="entry name" value="FtsW/RodA"/>
</dbReference>
<reference evidence="7 8" key="1">
    <citation type="journal article" date="2016" name="Nat. Commun.">
        <title>Thousands of microbial genomes shed light on interconnected biogeochemical processes in an aquifer system.</title>
        <authorList>
            <person name="Anantharaman K."/>
            <person name="Brown C.T."/>
            <person name="Hug L.A."/>
            <person name="Sharon I."/>
            <person name="Castelle C.J."/>
            <person name="Probst A.J."/>
            <person name="Thomas B.C."/>
            <person name="Singh A."/>
            <person name="Wilkins M.J."/>
            <person name="Karaoz U."/>
            <person name="Brodie E.L."/>
            <person name="Williams K.H."/>
            <person name="Hubbard S.S."/>
            <person name="Banfield J.F."/>
        </authorList>
    </citation>
    <scope>NUCLEOTIDE SEQUENCE [LARGE SCALE GENOMIC DNA]</scope>
</reference>
<dbReference type="GO" id="GO:0008360">
    <property type="term" value="P:regulation of cell shape"/>
    <property type="evidence" value="ECO:0007669"/>
    <property type="project" value="UniProtKB-KW"/>
</dbReference>
<evidence type="ECO:0000313" key="8">
    <source>
        <dbReference type="Proteomes" id="UP000177610"/>
    </source>
</evidence>
<dbReference type="GO" id="GO:0005886">
    <property type="term" value="C:plasma membrane"/>
    <property type="evidence" value="ECO:0007669"/>
    <property type="project" value="UniProtKB-SubCell"/>
</dbReference>
<keyword evidence="6" id="KW-0808">Transferase</keyword>
<feature type="transmembrane region" description="Helical" evidence="6">
    <location>
        <begin position="335"/>
        <end position="357"/>
    </location>
</feature>
<evidence type="ECO:0000256" key="2">
    <source>
        <dbReference type="ARBA" id="ARBA00022692"/>
    </source>
</evidence>
<keyword evidence="4 6" id="KW-1133">Transmembrane helix</keyword>
<dbReference type="STRING" id="1817821.A2717_03805"/>
<feature type="transmembrane region" description="Helical" evidence="6">
    <location>
        <begin position="159"/>
        <end position="176"/>
    </location>
</feature>
<evidence type="ECO:0000256" key="4">
    <source>
        <dbReference type="ARBA" id="ARBA00022989"/>
    </source>
</evidence>
<evidence type="ECO:0000256" key="6">
    <source>
        <dbReference type="HAMAP-Rule" id="MF_02079"/>
    </source>
</evidence>
<keyword evidence="5 6" id="KW-0472">Membrane</keyword>
<comment type="pathway">
    <text evidence="6">Cell wall biogenesis; peptidoglycan biosynthesis.</text>
</comment>
<feature type="transmembrane region" description="Helical" evidence="6">
    <location>
        <begin position="101"/>
        <end position="124"/>
    </location>
</feature>
<dbReference type="AlphaFoldDB" id="A0A1F5N898"/>
<comment type="caution">
    <text evidence="7">The sequence shown here is derived from an EMBL/GenBank/DDBJ whole genome shotgun (WGS) entry which is preliminary data.</text>
</comment>
<dbReference type="EC" id="2.4.99.28" evidence="6"/>
<feature type="transmembrane region" description="Helical" evidence="6">
    <location>
        <begin position="181"/>
        <end position="199"/>
    </location>
</feature>
<proteinExistence type="inferred from homology"/>
<feature type="transmembrane region" description="Helical" evidence="6">
    <location>
        <begin position="12"/>
        <end position="31"/>
    </location>
</feature>
<feature type="transmembrane region" description="Helical" evidence="6">
    <location>
        <begin position="136"/>
        <end position="153"/>
    </location>
</feature>
<evidence type="ECO:0000313" key="7">
    <source>
        <dbReference type="EMBL" id="OGE73818.1"/>
    </source>
</evidence>
<dbReference type="HAMAP" id="MF_02079">
    <property type="entry name" value="PGT_RodA"/>
    <property type="match status" value="1"/>
</dbReference>
<dbReference type="PANTHER" id="PTHR30474:SF1">
    <property type="entry name" value="PEPTIDOGLYCAN GLYCOSYLTRANSFERASE MRDB"/>
    <property type="match status" value="1"/>
</dbReference>
<dbReference type="PANTHER" id="PTHR30474">
    <property type="entry name" value="CELL CYCLE PROTEIN"/>
    <property type="match status" value="1"/>
</dbReference>
<comment type="catalytic activity">
    <reaction evidence="6">
        <text>[GlcNAc-(1-&gt;4)-Mur2Ac(oyl-L-Ala-gamma-D-Glu-L-Lys-D-Ala-D-Ala)](n)-di-trans,octa-cis-undecaprenyl diphosphate + beta-D-GlcNAc-(1-&gt;4)-Mur2Ac(oyl-L-Ala-gamma-D-Glu-L-Lys-D-Ala-D-Ala)-di-trans,octa-cis-undecaprenyl diphosphate = [GlcNAc-(1-&gt;4)-Mur2Ac(oyl-L-Ala-gamma-D-Glu-L-Lys-D-Ala-D-Ala)](n+1)-di-trans,octa-cis-undecaprenyl diphosphate + di-trans,octa-cis-undecaprenyl diphosphate + H(+)</text>
        <dbReference type="Rhea" id="RHEA:23708"/>
        <dbReference type="Rhea" id="RHEA-COMP:9602"/>
        <dbReference type="Rhea" id="RHEA-COMP:9603"/>
        <dbReference type="ChEBI" id="CHEBI:15378"/>
        <dbReference type="ChEBI" id="CHEBI:58405"/>
        <dbReference type="ChEBI" id="CHEBI:60033"/>
        <dbReference type="ChEBI" id="CHEBI:78435"/>
        <dbReference type="EC" id="2.4.99.28"/>
    </reaction>
</comment>